<dbReference type="InterPro" id="IPR055170">
    <property type="entry name" value="GFO_IDH_MocA-like_dom"/>
</dbReference>
<protein>
    <submittedName>
        <fullName evidence="3">Oxidoreductase</fullName>
    </submittedName>
</protein>
<accession>A0A2U4EXQ4</accession>
<feature type="domain" description="Gfo/Idh/MocA-like oxidoreductase N-terminal" evidence="1">
    <location>
        <begin position="2"/>
        <end position="120"/>
    </location>
</feature>
<dbReference type="SUPFAM" id="SSF51735">
    <property type="entry name" value="NAD(P)-binding Rossmann-fold domains"/>
    <property type="match status" value="1"/>
</dbReference>
<comment type="caution">
    <text evidence="3">The sequence shown here is derived from an EMBL/GenBank/DDBJ whole genome shotgun (WGS) entry which is preliminary data.</text>
</comment>
<dbReference type="Pfam" id="PF22725">
    <property type="entry name" value="GFO_IDH_MocA_C3"/>
    <property type="match status" value="1"/>
</dbReference>
<evidence type="ECO:0000259" key="2">
    <source>
        <dbReference type="Pfam" id="PF22725"/>
    </source>
</evidence>
<dbReference type="InterPro" id="IPR000683">
    <property type="entry name" value="Gfo/Idh/MocA-like_OxRdtase_N"/>
</dbReference>
<gene>
    <name evidence="3" type="ORF">A966_11896</name>
</gene>
<sequence>MVKVAIVGGGFMGTTHAKGYKNIGVEIVAIADIDKKAKEDFMKTYNCKGFDTAQSMMEAIHSEIDFLDVCIPTYQHEEMVLLAAKYNKHVLSEKPFALTLEAIDNMLDAVQKSNSIFMIGQVLHFWPEYAKIKEWVDQGIFGEIKLATAVRLGQHPVSEWYGDPKKSGGGIYDLHVHDIDFLCYLFGDVEEVYATGKKARKDSWNFVDSTLRFKNGVNATAQAAFGITDNYPFSMNLRIVGEKATAEFSFSAGFNLEDIASARNSLILYRNGEQPHQEPPSTRDPYEIEVEYFANCVKEGKQPEIVKPKEVKKSIQAILALIKSLETGQVVKI</sequence>
<evidence type="ECO:0000313" key="4">
    <source>
        <dbReference type="Proteomes" id="UP000011663"/>
    </source>
</evidence>
<dbReference type="PANTHER" id="PTHR43377">
    <property type="entry name" value="BILIVERDIN REDUCTASE A"/>
    <property type="match status" value="1"/>
</dbReference>
<dbReference type="STRING" id="1289135.A966_11896"/>
<dbReference type="OrthoDB" id="9815825at2"/>
<evidence type="ECO:0000259" key="1">
    <source>
        <dbReference type="Pfam" id="PF01408"/>
    </source>
</evidence>
<dbReference type="InterPro" id="IPR051450">
    <property type="entry name" value="Gfo/Idh/MocA_Oxidoreductases"/>
</dbReference>
<dbReference type="Gene3D" id="3.30.360.10">
    <property type="entry name" value="Dihydrodipicolinate Reductase, domain 2"/>
    <property type="match status" value="1"/>
</dbReference>
<dbReference type="Proteomes" id="UP000011663">
    <property type="component" value="Unassembled WGS sequence"/>
</dbReference>
<feature type="domain" description="GFO/IDH/MocA-like oxidoreductase" evidence="2">
    <location>
        <begin position="129"/>
        <end position="246"/>
    </location>
</feature>
<proteinExistence type="predicted"/>
<dbReference type="GO" id="GO:0000166">
    <property type="term" value="F:nucleotide binding"/>
    <property type="evidence" value="ECO:0007669"/>
    <property type="project" value="InterPro"/>
</dbReference>
<dbReference type="EMBL" id="ALNZ01000034">
    <property type="protein sequence ID" value="EKV56062.1"/>
    <property type="molecule type" value="Genomic_DNA"/>
</dbReference>
<dbReference type="PANTHER" id="PTHR43377:SF1">
    <property type="entry name" value="BILIVERDIN REDUCTASE A"/>
    <property type="match status" value="1"/>
</dbReference>
<organism evidence="3 4">
    <name type="scientific">Brachyspira hampsonii 30446</name>
    <dbReference type="NCBI Taxonomy" id="1289135"/>
    <lineage>
        <taxon>Bacteria</taxon>
        <taxon>Pseudomonadati</taxon>
        <taxon>Spirochaetota</taxon>
        <taxon>Spirochaetia</taxon>
        <taxon>Brachyspirales</taxon>
        <taxon>Brachyspiraceae</taxon>
        <taxon>Brachyspira</taxon>
    </lineage>
</organism>
<dbReference type="SUPFAM" id="SSF55347">
    <property type="entry name" value="Glyceraldehyde-3-phosphate dehydrogenase-like, C-terminal domain"/>
    <property type="match status" value="1"/>
</dbReference>
<evidence type="ECO:0000313" key="3">
    <source>
        <dbReference type="EMBL" id="EKV56062.1"/>
    </source>
</evidence>
<dbReference type="AlphaFoldDB" id="A0A2U4EXQ4"/>
<name>A0A2U4EXQ4_9SPIR</name>
<dbReference type="InterPro" id="IPR036291">
    <property type="entry name" value="NAD(P)-bd_dom_sf"/>
</dbReference>
<dbReference type="Pfam" id="PF01408">
    <property type="entry name" value="GFO_IDH_MocA"/>
    <property type="match status" value="1"/>
</dbReference>
<dbReference type="GeneID" id="66488783"/>
<dbReference type="Gene3D" id="3.40.50.720">
    <property type="entry name" value="NAD(P)-binding Rossmann-like Domain"/>
    <property type="match status" value="1"/>
</dbReference>
<reference evidence="3 4" key="1">
    <citation type="submission" date="2012-07" db="EMBL/GenBank/DDBJ databases">
        <title>Genome sequence of Brachyspira sp. 30446, isolated from a pig with mucohaemorrhagic colitis.</title>
        <authorList>
            <person name="Rubin J.E."/>
            <person name="Fernando C."/>
            <person name="Harding J.C.S."/>
            <person name="Hill J.E."/>
        </authorList>
    </citation>
    <scope>NUCLEOTIDE SEQUENCE [LARGE SCALE GENOMIC DNA]</scope>
    <source>
        <strain evidence="3 4">30446</strain>
    </source>
</reference>
<dbReference type="RefSeq" id="WP_008725702.1">
    <property type="nucleotide sequence ID" value="NZ_JH994111.1"/>
</dbReference>